<comment type="caution">
    <text evidence="2">The sequence shown here is derived from an EMBL/GenBank/DDBJ whole genome shotgun (WGS) entry which is preliminary data.</text>
</comment>
<reference evidence="2 3" key="1">
    <citation type="submission" date="2021-06" db="EMBL/GenBank/DDBJ databases">
        <title>Caerostris darwini draft genome.</title>
        <authorList>
            <person name="Kono N."/>
            <person name="Arakawa K."/>
        </authorList>
    </citation>
    <scope>NUCLEOTIDE SEQUENCE [LARGE SCALE GENOMIC DNA]</scope>
</reference>
<keyword evidence="3" id="KW-1185">Reference proteome</keyword>
<protein>
    <submittedName>
        <fullName evidence="2">Uncharacterized protein</fullName>
    </submittedName>
</protein>
<name>A0AAV4P1V1_9ARAC</name>
<feature type="compositionally biased region" description="Basic and acidic residues" evidence="1">
    <location>
        <begin position="7"/>
        <end position="23"/>
    </location>
</feature>
<evidence type="ECO:0000256" key="1">
    <source>
        <dbReference type="SAM" id="MobiDB-lite"/>
    </source>
</evidence>
<evidence type="ECO:0000313" key="2">
    <source>
        <dbReference type="EMBL" id="GIX90171.1"/>
    </source>
</evidence>
<dbReference type="AlphaFoldDB" id="A0AAV4P1V1"/>
<organism evidence="2 3">
    <name type="scientific">Caerostris darwini</name>
    <dbReference type="NCBI Taxonomy" id="1538125"/>
    <lineage>
        <taxon>Eukaryota</taxon>
        <taxon>Metazoa</taxon>
        <taxon>Ecdysozoa</taxon>
        <taxon>Arthropoda</taxon>
        <taxon>Chelicerata</taxon>
        <taxon>Arachnida</taxon>
        <taxon>Araneae</taxon>
        <taxon>Araneomorphae</taxon>
        <taxon>Entelegynae</taxon>
        <taxon>Araneoidea</taxon>
        <taxon>Araneidae</taxon>
        <taxon>Caerostris</taxon>
    </lineage>
</organism>
<accession>A0AAV4P1V1</accession>
<evidence type="ECO:0000313" key="3">
    <source>
        <dbReference type="Proteomes" id="UP001054837"/>
    </source>
</evidence>
<proteinExistence type="predicted"/>
<dbReference type="EMBL" id="BPLQ01002227">
    <property type="protein sequence ID" value="GIX90171.1"/>
    <property type="molecule type" value="Genomic_DNA"/>
</dbReference>
<gene>
    <name evidence="2" type="ORF">CDAR_559241</name>
</gene>
<dbReference type="Proteomes" id="UP001054837">
    <property type="component" value="Unassembled WGS sequence"/>
</dbReference>
<sequence length="152" mass="17132">MFSRRPNKAEADLPEARKGDTKEIQPATTSAFWRQKSTTLRNCTHTTSIKHRAPIAEPQIRIIIKRPLQQWLLQAYLLRTKGEGGKKEQLPPSRTVSVLCHFPGVRQKEHGGPTNSDEAISKAWPFTMLPSAICKIKKNKAVLKILCKQAIP</sequence>
<feature type="region of interest" description="Disordered" evidence="1">
    <location>
        <begin position="1"/>
        <end position="29"/>
    </location>
</feature>